<dbReference type="RefSeq" id="WP_183661447.1">
    <property type="nucleotide sequence ID" value="NZ_JACHXN010000003.1"/>
</dbReference>
<keyword evidence="1" id="KW-0812">Transmembrane</keyword>
<sequence length="141" mass="15752">MTFPTLLSESEKEAAALNAKLVTEMMLEIQSAAFGHTTAYTAVIVFGGYAGIFTIWSNTKDHLSHTLANWVGLLLGVSIFCFVLFEVFKMLAIAREMMKFRVLIVNEYPPAVLLAKRAALAKESNIFFQGSSFRFGMRSWL</sequence>
<dbReference type="AlphaFoldDB" id="A0A839U4S8"/>
<keyword evidence="1" id="KW-1133">Transmembrane helix</keyword>
<dbReference type="Proteomes" id="UP000554520">
    <property type="component" value="Unassembled WGS sequence"/>
</dbReference>
<feature type="transmembrane region" description="Helical" evidence="1">
    <location>
        <begin position="33"/>
        <end position="56"/>
    </location>
</feature>
<accession>A0A839U4S8</accession>
<feature type="transmembrane region" description="Helical" evidence="1">
    <location>
        <begin position="68"/>
        <end position="91"/>
    </location>
</feature>
<evidence type="ECO:0000313" key="2">
    <source>
        <dbReference type="EMBL" id="MBB3145025.1"/>
    </source>
</evidence>
<protein>
    <submittedName>
        <fullName evidence="2">Uncharacterized protein</fullName>
    </submittedName>
</protein>
<gene>
    <name evidence="2" type="ORF">FHS21_001426</name>
</gene>
<keyword evidence="1" id="KW-0472">Membrane</keyword>
<evidence type="ECO:0000256" key="1">
    <source>
        <dbReference type="SAM" id="Phobius"/>
    </source>
</evidence>
<evidence type="ECO:0000313" key="3">
    <source>
        <dbReference type="Proteomes" id="UP000554520"/>
    </source>
</evidence>
<keyword evidence="3" id="KW-1185">Reference proteome</keyword>
<reference evidence="2 3" key="1">
    <citation type="submission" date="2020-08" db="EMBL/GenBank/DDBJ databases">
        <title>Genomic Encyclopedia of Type Strains, Phase III (KMG-III): the genomes of soil and plant-associated and newly described type strains.</title>
        <authorList>
            <person name="Whitman W."/>
        </authorList>
    </citation>
    <scope>NUCLEOTIDE SEQUENCE [LARGE SCALE GENOMIC DNA]</scope>
    <source>
        <strain evidence="2 3">CECT 7015</strain>
    </source>
</reference>
<name>A0A839U4S8_9HYPH</name>
<proteinExistence type="predicted"/>
<comment type="caution">
    <text evidence="2">The sequence shown here is derived from an EMBL/GenBank/DDBJ whole genome shotgun (WGS) entry which is preliminary data.</text>
</comment>
<organism evidence="2 3">
    <name type="scientific">Phyllobacterium trifolii</name>
    <dbReference type="NCBI Taxonomy" id="300193"/>
    <lineage>
        <taxon>Bacteria</taxon>
        <taxon>Pseudomonadati</taxon>
        <taxon>Pseudomonadota</taxon>
        <taxon>Alphaproteobacteria</taxon>
        <taxon>Hyphomicrobiales</taxon>
        <taxon>Phyllobacteriaceae</taxon>
        <taxon>Phyllobacterium</taxon>
    </lineage>
</organism>
<dbReference type="EMBL" id="JACHXN010000003">
    <property type="protein sequence ID" value="MBB3145025.1"/>
    <property type="molecule type" value="Genomic_DNA"/>
</dbReference>